<evidence type="ECO:0000313" key="2">
    <source>
        <dbReference type="EMBL" id="QHT23349.1"/>
    </source>
</evidence>
<dbReference type="AlphaFoldDB" id="A0A6C0E500"/>
<reference evidence="2" key="1">
    <citation type="journal article" date="2020" name="Nature">
        <title>Giant virus diversity and host interactions through global metagenomics.</title>
        <authorList>
            <person name="Schulz F."/>
            <person name="Roux S."/>
            <person name="Paez-Espino D."/>
            <person name="Jungbluth S."/>
            <person name="Walsh D.A."/>
            <person name="Denef V.J."/>
            <person name="McMahon K.D."/>
            <person name="Konstantinidis K.T."/>
            <person name="Eloe-Fadrosh E.A."/>
            <person name="Kyrpides N.C."/>
            <person name="Woyke T."/>
        </authorList>
    </citation>
    <scope>NUCLEOTIDE SEQUENCE</scope>
    <source>
        <strain evidence="2">GVMAG-M-3300023179-116</strain>
    </source>
</reference>
<feature type="compositionally biased region" description="Low complexity" evidence="1">
    <location>
        <begin position="136"/>
        <end position="177"/>
    </location>
</feature>
<feature type="compositionally biased region" description="Polar residues" evidence="1">
    <location>
        <begin position="257"/>
        <end position="269"/>
    </location>
</feature>
<feature type="region of interest" description="Disordered" evidence="1">
    <location>
        <begin position="1"/>
        <end position="24"/>
    </location>
</feature>
<feature type="compositionally biased region" description="Basic residues" evidence="1">
    <location>
        <begin position="192"/>
        <end position="212"/>
    </location>
</feature>
<sequence>MRTKKFQYKNRRKHRNKKSNKSKKCGCGVKIPFLKWGGDSIANGEPDNWSNKLKNFFSATKDNVTSSFEKFQSASTNSFENIAASTKSAIDDTGNDITKNVVDVSTKSKNAFNDATKKTNSFFTNIYDSTKNSIHQSTTPQSTTSQSTTSQSTTSKSTTPLQSTASNGSNNSNYSINAIKKYKEIVSSSTKGGRRRSTKKPRSKKQRRTKRRIRIYKHKGGSNCMNGPVGVDYSPLANNASPISDIRSVGPRPDQMFGQQPQSVWRFSN</sequence>
<accession>A0A6C0E500</accession>
<dbReference type="EMBL" id="MN739730">
    <property type="protein sequence ID" value="QHT23349.1"/>
    <property type="molecule type" value="Genomic_DNA"/>
</dbReference>
<evidence type="ECO:0000256" key="1">
    <source>
        <dbReference type="SAM" id="MobiDB-lite"/>
    </source>
</evidence>
<feature type="region of interest" description="Disordered" evidence="1">
    <location>
        <begin position="250"/>
        <end position="269"/>
    </location>
</feature>
<protein>
    <submittedName>
        <fullName evidence="2">Uncharacterized protein</fullName>
    </submittedName>
</protein>
<proteinExistence type="predicted"/>
<organism evidence="2">
    <name type="scientific">viral metagenome</name>
    <dbReference type="NCBI Taxonomy" id="1070528"/>
    <lineage>
        <taxon>unclassified sequences</taxon>
        <taxon>metagenomes</taxon>
        <taxon>organismal metagenomes</taxon>
    </lineage>
</organism>
<feature type="region of interest" description="Disordered" evidence="1">
    <location>
        <begin position="132"/>
        <end position="212"/>
    </location>
</feature>
<name>A0A6C0E500_9ZZZZ</name>